<dbReference type="Gene3D" id="1.10.510.10">
    <property type="entry name" value="Transferase(Phosphotransferase) domain 1"/>
    <property type="match status" value="1"/>
</dbReference>
<comment type="catalytic activity">
    <reaction evidence="10">
        <text>L-threonyl-[protein] + ATP = O-phospho-L-threonyl-[protein] + ADP + H(+)</text>
        <dbReference type="Rhea" id="RHEA:46608"/>
        <dbReference type="Rhea" id="RHEA-COMP:11060"/>
        <dbReference type="Rhea" id="RHEA-COMP:11605"/>
        <dbReference type="ChEBI" id="CHEBI:15378"/>
        <dbReference type="ChEBI" id="CHEBI:30013"/>
        <dbReference type="ChEBI" id="CHEBI:30616"/>
        <dbReference type="ChEBI" id="CHEBI:61977"/>
        <dbReference type="ChEBI" id="CHEBI:456216"/>
        <dbReference type="EC" id="2.7.12.2"/>
    </reaction>
</comment>
<dbReference type="GO" id="GO:0004708">
    <property type="term" value="F:MAP kinase kinase activity"/>
    <property type="evidence" value="ECO:0007669"/>
    <property type="project" value="UniProtKB-EC"/>
</dbReference>
<dbReference type="SUPFAM" id="SSF56112">
    <property type="entry name" value="Protein kinase-like (PK-like)"/>
    <property type="match status" value="1"/>
</dbReference>
<keyword evidence="4 15" id="KW-0418">Kinase</keyword>
<keyword evidence="1 13" id="KW-0723">Serine/threonine-protein kinase</keyword>
<dbReference type="EMBL" id="LC103169">
    <property type="protein sequence ID" value="BAV14140.1"/>
    <property type="molecule type" value="mRNA"/>
</dbReference>
<evidence type="ECO:0000256" key="1">
    <source>
        <dbReference type="ARBA" id="ARBA00022527"/>
    </source>
</evidence>
<dbReference type="InterPro" id="IPR011009">
    <property type="entry name" value="Kinase-like_dom_sf"/>
</dbReference>
<evidence type="ECO:0000256" key="12">
    <source>
        <dbReference type="PROSITE-ProRule" id="PRU10141"/>
    </source>
</evidence>
<dbReference type="AlphaFoldDB" id="A0A193PD23"/>
<evidence type="ECO:0000256" key="6">
    <source>
        <dbReference type="ARBA" id="ARBA00023137"/>
    </source>
</evidence>
<evidence type="ECO:0000256" key="3">
    <source>
        <dbReference type="ARBA" id="ARBA00022741"/>
    </source>
</evidence>
<organism evidence="15">
    <name type="scientific">Dugesia japonica</name>
    <name type="common">Planarian</name>
    <dbReference type="NCBI Taxonomy" id="6161"/>
    <lineage>
        <taxon>Eukaryota</taxon>
        <taxon>Metazoa</taxon>
        <taxon>Spiralia</taxon>
        <taxon>Lophotrochozoa</taxon>
        <taxon>Platyhelminthes</taxon>
        <taxon>Rhabditophora</taxon>
        <taxon>Seriata</taxon>
        <taxon>Tricladida</taxon>
        <taxon>Continenticola</taxon>
        <taxon>Geoplanoidea</taxon>
        <taxon>Dugesiidae</taxon>
        <taxon>Dugesia</taxon>
    </lineage>
</organism>
<name>A0A193PD23_DUGJA</name>
<evidence type="ECO:0000313" key="15">
    <source>
        <dbReference type="EMBL" id="BAV14140.1"/>
    </source>
</evidence>
<feature type="domain" description="Protein kinase" evidence="14">
    <location>
        <begin position="144"/>
        <end position="436"/>
    </location>
</feature>
<sequence>MTQKSLKNHLNLMLPSQEAKTDMEFRGKTICNLNHEDNSKIENLELNQLDIPSIIQDNIPKSDLVENDIQLNESYLINNVYLAPNSVSSSLYLNRVLNECVNRDFNSSEIKLQNIQEISLRQQQILLNFQKLKKKIGDVLSDDIITLEELGKGNGGVVTKVKHKPSCQIMARKNIHLEIKPAIRTQIMRELQVLHDCNSPYIVGYYGSYHVETEISICMEYMNGGSLDLILKKAGRFPEPIVAHITCSVLRGLIYLRKALHIIHRDVKPSNILVNMEGDVKLCDFGVSGRLIDSMANSFVGTRSYMAPERLTGEQYNTLSDVWSLGLSLAELATGIYPIPPVSPEKFLSAFSIHKSENFIDHLRATENGTKLQAIQTSEKGSMAIFELLSYIVDYPPPTLPEFCFSSNFLSFINYCLKKEPNDRLSLEMLEKHKFIAADSIAILISEINKDYVFSKSSEILVGRYIQKIMLL</sequence>
<protein>
    <recommendedName>
        <fullName evidence="8">mitogen-activated protein kinase kinase</fullName>
        <ecNumber evidence="8">2.7.12.2</ecNumber>
    </recommendedName>
</protein>
<comment type="similarity">
    <text evidence="7">Belongs to the protein kinase superfamily. STE Ser/Thr protein kinase family. MAP kinase kinase subfamily.</text>
</comment>
<dbReference type="SMART" id="SM00220">
    <property type="entry name" value="S_TKc"/>
    <property type="match status" value="1"/>
</dbReference>
<dbReference type="PROSITE" id="PS00107">
    <property type="entry name" value="PROTEIN_KINASE_ATP"/>
    <property type="match status" value="1"/>
</dbReference>
<dbReference type="GO" id="GO:0005524">
    <property type="term" value="F:ATP binding"/>
    <property type="evidence" value="ECO:0007669"/>
    <property type="project" value="UniProtKB-UniRule"/>
</dbReference>
<feature type="binding site" evidence="12">
    <location>
        <position position="173"/>
    </location>
    <ligand>
        <name>ATP</name>
        <dbReference type="ChEBI" id="CHEBI:30616"/>
    </ligand>
</feature>
<dbReference type="FunFam" id="3.30.200.20:FF:000040">
    <property type="entry name" value="Dual specificity mitogen-activated protein kinase kinase"/>
    <property type="match status" value="1"/>
</dbReference>
<evidence type="ECO:0000256" key="7">
    <source>
        <dbReference type="ARBA" id="ARBA00038035"/>
    </source>
</evidence>
<dbReference type="PROSITE" id="PS00108">
    <property type="entry name" value="PROTEIN_KINASE_ST"/>
    <property type="match status" value="1"/>
</dbReference>
<keyword evidence="2" id="KW-0808">Transferase</keyword>
<keyword evidence="6" id="KW-0829">Tyrosine-protein kinase</keyword>
<evidence type="ECO:0000256" key="8">
    <source>
        <dbReference type="ARBA" id="ARBA00038999"/>
    </source>
</evidence>
<evidence type="ECO:0000256" key="10">
    <source>
        <dbReference type="ARBA" id="ARBA00049299"/>
    </source>
</evidence>
<dbReference type="InterPro" id="IPR008271">
    <property type="entry name" value="Ser/Thr_kinase_AS"/>
</dbReference>
<proteinExistence type="evidence at transcript level"/>
<dbReference type="PANTHER" id="PTHR47448:SF1">
    <property type="entry name" value="SERINE_THREONINE-PROTEIN KINASE STE7 HOMOLOG"/>
    <property type="match status" value="1"/>
</dbReference>
<dbReference type="InterPro" id="IPR017441">
    <property type="entry name" value="Protein_kinase_ATP_BS"/>
</dbReference>
<keyword evidence="5 12" id="KW-0067">ATP-binding</keyword>
<dbReference type="InterPro" id="IPR000719">
    <property type="entry name" value="Prot_kinase_dom"/>
</dbReference>
<evidence type="ECO:0000256" key="11">
    <source>
        <dbReference type="ARBA" id="ARBA00051693"/>
    </source>
</evidence>
<evidence type="ECO:0000259" key="14">
    <source>
        <dbReference type="PROSITE" id="PS50011"/>
    </source>
</evidence>
<dbReference type="InterPro" id="IPR050915">
    <property type="entry name" value="MAP_kinase_kinase"/>
</dbReference>
<dbReference type="Pfam" id="PF00069">
    <property type="entry name" value="Pkinase"/>
    <property type="match status" value="1"/>
</dbReference>
<dbReference type="EC" id="2.7.12.2" evidence="8"/>
<dbReference type="PANTHER" id="PTHR47448">
    <property type="entry name" value="DUAL SPECIFICITY MITOGEN-ACTIVATED PROTEIN KINASE KINASE DSOR1-LIKE PROTEIN"/>
    <property type="match status" value="1"/>
</dbReference>
<evidence type="ECO:0000256" key="13">
    <source>
        <dbReference type="RuleBase" id="RU000304"/>
    </source>
</evidence>
<dbReference type="GO" id="GO:0004713">
    <property type="term" value="F:protein tyrosine kinase activity"/>
    <property type="evidence" value="ECO:0007669"/>
    <property type="project" value="UniProtKB-KW"/>
</dbReference>
<dbReference type="PROSITE" id="PS50011">
    <property type="entry name" value="PROTEIN_KINASE_DOM"/>
    <property type="match status" value="1"/>
</dbReference>
<comment type="catalytic activity">
    <reaction evidence="11">
        <text>L-tyrosyl-[protein] + ATP = O-phospho-L-tyrosyl-[protein] + ADP + H(+)</text>
        <dbReference type="Rhea" id="RHEA:10596"/>
        <dbReference type="Rhea" id="RHEA-COMP:10136"/>
        <dbReference type="Rhea" id="RHEA-COMP:20101"/>
        <dbReference type="ChEBI" id="CHEBI:15378"/>
        <dbReference type="ChEBI" id="CHEBI:30616"/>
        <dbReference type="ChEBI" id="CHEBI:46858"/>
        <dbReference type="ChEBI" id="CHEBI:61978"/>
        <dbReference type="ChEBI" id="CHEBI:456216"/>
        <dbReference type="EC" id="2.7.12.2"/>
    </reaction>
</comment>
<dbReference type="GO" id="GO:0004674">
    <property type="term" value="F:protein serine/threonine kinase activity"/>
    <property type="evidence" value="ECO:0007669"/>
    <property type="project" value="UniProtKB-KW"/>
</dbReference>
<evidence type="ECO:0000256" key="5">
    <source>
        <dbReference type="ARBA" id="ARBA00022840"/>
    </source>
</evidence>
<evidence type="ECO:0000256" key="4">
    <source>
        <dbReference type="ARBA" id="ARBA00022777"/>
    </source>
</evidence>
<comment type="catalytic activity">
    <reaction evidence="9">
        <text>L-seryl-[protein] + ATP = O-phospho-L-seryl-[protein] + ADP + H(+)</text>
        <dbReference type="Rhea" id="RHEA:17989"/>
        <dbReference type="Rhea" id="RHEA-COMP:9863"/>
        <dbReference type="Rhea" id="RHEA-COMP:11604"/>
        <dbReference type="ChEBI" id="CHEBI:15378"/>
        <dbReference type="ChEBI" id="CHEBI:29999"/>
        <dbReference type="ChEBI" id="CHEBI:30616"/>
        <dbReference type="ChEBI" id="CHEBI:83421"/>
        <dbReference type="ChEBI" id="CHEBI:456216"/>
        <dbReference type="EC" id="2.7.12.2"/>
    </reaction>
</comment>
<evidence type="ECO:0000256" key="2">
    <source>
        <dbReference type="ARBA" id="ARBA00022679"/>
    </source>
</evidence>
<keyword evidence="3 12" id="KW-0547">Nucleotide-binding</keyword>
<evidence type="ECO:0000256" key="9">
    <source>
        <dbReference type="ARBA" id="ARBA00049014"/>
    </source>
</evidence>
<reference evidence="15" key="1">
    <citation type="submission" date="2015-12" db="EMBL/GenBank/DDBJ databases">
        <title>A simple blood-feeding method for live imaging of gut tube remodeling in regenerating planarians.</title>
        <authorList>
            <person name="Hosoda K."/>
            <person name="Morimoto M."/>
            <person name="Motoishi M."/>
            <person name="Nishimura O."/>
            <person name="Agata K."/>
            <person name="Umesono Y."/>
        </authorList>
    </citation>
    <scope>NUCLEOTIDE SEQUENCE</scope>
</reference>
<accession>A0A193PD23</accession>
<dbReference type="Gene3D" id="3.30.200.20">
    <property type="entry name" value="Phosphorylase Kinase, domain 1"/>
    <property type="match status" value="1"/>
</dbReference>